<organism evidence="1 2">
    <name type="scientific">Hymenobacter qilianensis</name>
    <dbReference type="NCBI Taxonomy" id="1385715"/>
    <lineage>
        <taxon>Bacteria</taxon>
        <taxon>Pseudomonadati</taxon>
        <taxon>Bacteroidota</taxon>
        <taxon>Cytophagia</taxon>
        <taxon>Cytophagales</taxon>
        <taxon>Hymenobacteraceae</taxon>
        <taxon>Hymenobacter</taxon>
    </lineage>
</organism>
<evidence type="ECO:0000313" key="1">
    <source>
        <dbReference type="EMBL" id="QNP51109.1"/>
    </source>
</evidence>
<evidence type="ECO:0000313" key="2">
    <source>
        <dbReference type="Proteomes" id="UP000516093"/>
    </source>
</evidence>
<dbReference type="PROSITE" id="PS51257">
    <property type="entry name" value="PROKAR_LIPOPROTEIN"/>
    <property type="match status" value="1"/>
</dbReference>
<proteinExistence type="predicted"/>
<sequence>MKLLIFLLSLIIWVSSCSQRKKYIHENGILVLDSARNHGSFDYFIPCNINDTINLWKNLNNIKFPIARRVNPSIYEFDILDVSWISTIDSFYIFNKTTNAPLRYITAVQLTLEESKYFKEENDIVKRVDTVRLAGILNIDKFHNKYYRIVRVKKFILPNYSEDETRENMH</sequence>
<dbReference type="RefSeq" id="WP_187731405.1">
    <property type="nucleotide sequence ID" value="NZ_BMFN01000004.1"/>
</dbReference>
<reference evidence="1 2" key="1">
    <citation type="submission" date="2020-08" db="EMBL/GenBank/DDBJ databases">
        <title>Genome sequence of Hymenobacter qilianensis JCM 19763T.</title>
        <authorList>
            <person name="Hyun D.-W."/>
            <person name="Bae J.-W."/>
        </authorList>
    </citation>
    <scope>NUCLEOTIDE SEQUENCE [LARGE SCALE GENOMIC DNA]</scope>
    <source>
        <strain evidence="1 2">JCM 19763</strain>
    </source>
</reference>
<dbReference type="AlphaFoldDB" id="A0A7H0GS43"/>
<dbReference type="EMBL" id="CP060784">
    <property type="protein sequence ID" value="QNP51109.1"/>
    <property type="molecule type" value="Genomic_DNA"/>
</dbReference>
<dbReference type="KEGG" id="hqi:H9L05_13445"/>
<name>A0A7H0GS43_9BACT</name>
<accession>A0A7H0GS43</accession>
<keyword evidence="2" id="KW-1185">Reference proteome</keyword>
<evidence type="ECO:0008006" key="3">
    <source>
        <dbReference type="Google" id="ProtNLM"/>
    </source>
</evidence>
<gene>
    <name evidence="1" type="ORF">H9L05_13445</name>
</gene>
<dbReference type="Proteomes" id="UP000516093">
    <property type="component" value="Chromosome"/>
</dbReference>
<protein>
    <recommendedName>
        <fullName evidence="3">Lipoprotein</fullName>
    </recommendedName>
</protein>